<protein>
    <submittedName>
        <fullName evidence="1">Uncharacterized protein</fullName>
    </submittedName>
</protein>
<organism evidence="1 2">
    <name type="scientific">Sporomusa ovata</name>
    <dbReference type="NCBI Taxonomy" id="2378"/>
    <lineage>
        <taxon>Bacteria</taxon>
        <taxon>Bacillati</taxon>
        <taxon>Bacillota</taxon>
        <taxon>Negativicutes</taxon>
        <taxon>Selenomonadales</taxon>
        <taxon>Sporomusaceae</taxon>
        <taxon>Sporomusa</taxon>
    </lineage>
</organism>
<gene>
    <name evidence="1" type="ORF">SpAn4DRAFT_4360</name>
</gene>
<reference evidence="2" key="1">
    <citation type="submission" date="2015-03" db="EMBL/GenBank/DDBJ databases">
        <authorList>
            <person name="Nijsse Bart"/>
        </authorList>
    </citation>
    <scope>NUCLEOTIDE SEQUENCE [LARGE SCALE GENOMIC DNA]</scope>
</reference>
<dbReference type="EMBL" id="CTRP01000016">
    <property type="protein sequence ID" value="CQR74996.1"/>
    <property type="molecule type" value="Genomic_DNA"/>
</dbReference>
<sequence length="50" mass="5378">MKTITITISGGSPASIVITEQKPADKEAKRKAALAYLDAMFKPVLKEMGK</sequence>
<dbReference type="Proteomes" id="UP000049855">
    <property type="component" value="Unassembled WGS sequence"/>
</dbReference>
<evidence type="ECO:0000313" key="1">
    <source>
        <dbReference type="EMBL" id="CQR74996.1"/>
    </source>
</evidence>
<proteinExistence type="predicted"/>
<name>A0A0U1L5M7_9FIRM</name>
<dbReference type="RefSeq" id="WP_021171224.1">
    <property type="nucleotide sequence ID" value="NZ_CTRP01000016.1"/>
</dbReference>
<keyword evidence="2" id="KW-1185">Reference proteome</keyword>
<dbReference type="AlphaFoldDB" id="A0A0U1L5M7"/>
<accession>A0A0U1L5M7</accession>
<evidence type="ECO:0000313" key="2">
    <source>
        <dbReference type="Proteomes" id="UP000049855"/>
    </source>
</evidence>